<feature type="region of interest" description="Disordered" evidence="10">
    <location>
        <begin position="1"/>
        <end position="26"/>
    </location>
</feature>
<evidence type="ECO:0000256" key="9">
    <source>
        <dbReference type="ARBA" id="ARBA00042108"/>
    </source>
</evidence>
<dbReference type="GO" id="GO:0008013">
    <property type="term" value="F:beta-catenin binding"/>
    <property type="evidence" value="ECO:0007669"/>
    <property type="project" value="TreeGrafter"/>
</dbReference>
<keyword evidence="3" id="KW-1003">Cell membrane</keyword>
<dbReference type="OMA" id="RICLMFA"/>
<dbReference type="Proteomes" id="UP000694559">
    <property type="component" value="Unplaced"/>
</dbReference>
<keyword evidence="4" id="KW-0879">Wnt signaling pathway</keyword>
<dbReference type="AlphaFoldDB" id="A0A8C6VMP6"/>
<evidence type="ECO:0000256" key="1">
    <source>
        <dbReference type="ARBA" id="ARBA00004202"/>
    </source>
</evidence>
<feature type="region of interest" description="Disordered" evidence="10">
    <location>
        <begin position="445"/>
        <end position="476"/>
    </location>
</feature>
<name>A0A8C6VMP6_NAJNA</name>
<feature type="compositionally biased region" description="Polar residues" evidence="10">
    <location>
        <begin position="446"/>
        <end position="459"/>
    </location>
</feature>
<feature type="compositionally biased region" description="Basic and acidic residues" evidence="10">
    <location>
        <begin position="137"/>
        <end position="149"/>
    </location>
</feature>
<feature type="compositionally biased region" description="Gly residues" evidence="10">
    <location>
        <begin position="247"/>
        <end position="257"/>
    </location>
</feature>
<feature type="region of interest" description="Disordered" evidence="10">
    <location>
        <begin position="39"/>
        <end position="121"/>
    </location>
</feature>
<keyword evidence="6" id="KW-0472">Membrane</keyword>
<dbReference type="GO" id="GO:0090090">
    <property type="term" value="P:negative regulation of canonical Wnt signaling pathway"/>
    <property type="evidence" value="ECO:0007669"/>
    <property type="project" value="Ensembl"/>
</dbReference>
<keyword evidence="12" id="KW-1185">Reference proteome</keyword>
<comment type="subcellular location">
    <subcellularLocation>
        <location evidence="1">Cell membrane</location>
        <topology evidence="1">Peripheral membrane protein</topology>
    </subcellularLocation>
</comment>
<evidence type="ECO:0000256" key="10">
    <source>
        <dbReference type="SAM" id="MobiDB-lite"/>
    </source>
</evidence>
<evidence type="ECO:0000256" key="4">
    <source>
        <dbReference type="ARBA" id="ARBA00022687"/>
    </source>
</evidence>
<dbReference type="GO" id="GO:0005546">
    <property type="term" value="F:phosphatidylinositol-4,5-bisphosphate binding"/>
    <property type="evidence" value="ECO:0007669"/>
    <property type="project" value="Ensembl"/>
</dbReference>
<evidence type="ECO:0000256" key="3">
    <source>
        <dbReference type="ARBA" id="ARBA00022475"/>
    </source>
</evidence>
<dbReference type="Ensembl" id="ENSNNAT00000005458.1">
    <property type="protein sequence ID" value="ENSNNAP00000005226.1"/>
    <property type="gene ID" value="ENSNNAG00000003492.1"/>
</dbReference>
<sequence length="507" mass="52559">MDAHCDGGEPTALGEQPPPPSGKLNKTAFKLFKRRKSGGAMPSIFGVRSGGKSKSGEGGGGQGTGMVRSKTHDGLAEVLELESGRNEGPGTVESGRVAGSGGASVAAKEAASSSSPSAAVAAAGKSHSFFSLLRKNGRSDEGGKGERAKGRGGLKGLFSSMRWPRREKPGGGVKDDEAGEGSEGQASPSILNTGSLTASLECIKEEAVPPGAPADTVRTPLVTKDGEHFDSLTGCGDIIADQEDDVGSGGGSGGGGSERSAPGIGKAGPSKKPTGVVTYQGGGEEMASPEQVGGTQEFWDLLSHTEEKSQGTSGRKESPETSKGDKIVRRVQDGSANGKHIEKEQQEAIPSSDEGYWDSTTPGPEEDNTNSIQKEVIPRDSYSGDALYDLYTDPDENTATVTSAENITTVTCCKPLSPITTTCPVKTHTTSLKDSKIPISIKHFTSPHSSHGQDSSNSHHIVHHQATKSEIPRTKIPVSKVLVHRASYRSLAGTTGKTATYHESAKK</sequence>
<feature type="compositionally biased region" description="Polar residues" evidence="10">
    <location>
        <begin position="184"/>
        <end position="198"/>
    </location>
</feature>
<evidence type="ECO:0000256" key="6">
    <source>
        <dbReference type="ARBA" id="ARBA00023136"/>
    </source>
</evidence>
<feature type="region of interest" description="Disordered" evidence="10">
    <location>
        <begin position="133"/>
        <end position="379"/>
    </location>
</feature>
<reference evidence="11" key="2">
    <citation type="submission" date="2025-09" db="UniProtKB">
        <authorList>
            <consortium name="Ensembl"/>
        </authorList>
    </citation>
    <scope>IDENTIFICATION</scope>
</reference>
<evidence type="ECO:0000256" key="2">
    <source>
        <dbReference type="ARBA" id="ARBA00007750"/>
    </source>
</evidence>
<evidence type="ECO:0000256" key="8">
    <source>
        <dbReference type="ARBA" id="ARBA00039511"/>
    </source>
</evidence>
<organism evidence="11 12">
    <name type="scientific">Naja naja</name>
    <name type="common">Indian cobra</name>
    <dbReference type="NCBI Taxonomy" id="35670"/>
    <lineage>
        <taxon>Eukaryota</taxon>
        <taxon>Metazoa</taxon>
        <taxon>Chordata</taxon>
        <taxon>Craniata</taxon>
        <taxon>Vertebrata</taxon>
        <taxon>Euteleostomi</taxon>
        <taxon>Lepidosauria</taxon>
        <taxon>Squamata</taxon>
        <taxon>Bifurcata</taxon>
        <taxon>Unidentata</taxon>
        <taxon>Episquamata</taxon>
        <taxon>Toxicofera</taxon>
        <taxon>Serpentes</taxon>
        <taxon>Colubroidea</taxon>
        <taxon>Elapidae</taxon>
        <taxon>Elapinae</taxon>
        <taxon>Naja</taxon>
    </lineage>
</organism>
<feature type="compositionally biased region" description="Basic and acidic residues" evidence="10">
    <location>
        <begin position="164"/>
        <end position="176"/>
    </location>
</feature>
<keyword evidence="5" id="KW-0446">Lipid-binding</keyword>
<protein>
    <recommendedName>
        <fullName evidence="8">APC membrane recruitment protein 2</fullName>
    </recommendedName>
    <alternativeName>
        <fullName evidence="9">Protein FAM123A</fullName>
    </alternativeName>
</protein>
<dbReference type="PANTHER" id="PTHR22237:SF1">
    <property type="entry name" value="APC MEMBRANE RECRUITMENT PROTEIN 2"/>
    <property type="match status" value="1"/>
</dbReference>
<dbReference type="OrthoDB" id="9943219at2759"/>
<evidence type="ECO:0000256" key="5">
    <source>
        <dbReference type="ARBA" id="ARBA00023121"/>
    </source>
</evidence>
<feature type="compositionally biased region" description="Basic and acidic residues" evidence="10">
    <location>
        <begin position="303"/>
        <end position="332"/>
    </location>
</feature>
<evidence type="ECO:0000256" key="7">
    <source>
        <dbReference type="ARBA" id="ARBA00037665"/>
    </source>
</evidence>
<dbReference type="GO" id="GO:0005886">
    <property type="term" value="C:plasma membrane"/>
    <property type="evidence" value="ECO:0007669"/>
    <property type="project" value="UniProtKB-SubCell"/>
</dbReference>
<reference evidence="11" key="1">
    <citation type="submission" date="2025-08" db="UniProtKB">
        <authorList>
            <consortium name="Ensembl"/>
        </authorList>
    </citation>
    <scope>IDENTIFICATION</scope>
</reference>
<dbReference type="GO" id="GO:0016055">
    <property type="term" value="P:Wnt signaling pathway"/>
    <property type="evidence" value="ECO:0007669"/>
    <property type="project" value="UniProtKB-KW"/>
</dbReference>
<feature type="compositionally biased region" description="Low complexity" evidence="10">
    <location>
        <begin position="92"/>
        <end position="121"/>
    </location>
</feature>
<evidence type="ECO:0000313" key="11">
    <source>
        <dbReference type="Ensembl" id="ENSNNAP00000005226.1"/>
    </source>
</evidence>
<proteinExistence type="inferred from homology"/>
<accession>A0A8C6VMP6</accession>
<dbReference type="GeneTree" id="ENSGT00530000063529"/>
<gene>
    <name evidence="11" type="primary">AMER2</name>
</gene>
<dbReference type="Pfam" id="PF09422">
    <property type="entry name" value="AMER"/>
    <property type="match status" value="2"/>
</dbReference>
<comment type="function">
    <text evidence="7">Negative regulator of the canonical Wnt signaling pathway involved in neuroectodermal patterning. Acts by specifically binding phosphatidylinositol 4,5-bisphosphate (PtdIns(4,5)P2), translocating to the cell membrane and interacting with key regulators of the canonical Wnt signaling pathway, such as components of the beta-catenin destruction complex.</text>
</comment>
<dbReference type="PANTHER" id="PTHR22237">
    <property type="entry name" value="APC MEMBRANE RECRUITMENT PROTEIN 2-RELATED"/>
    <property type="match status" value="1"/>
</dbReference>
<dbReference type="InterPro" id="IPR019003">
    <property type="entry name" value="AMER"/>
</dbReference>
<comment type="similarity">
    <text evidence="2">Belongs to the Amer family.</text>
</comment>
<evidence type="ECO:0000313" key="12">
    <source>
        <dbReference type="Proteomes" id="UP000694559"/>
    </source>
</evidence>